<evidence type="ECO:0000256" key="12">
    <source>
        <dbReference type="ARBA" id="ARBA00023295"/>
    </source>
</evidence>
<evidence type="ECO:0000256" key="11">
    <source>
        <dbReference type="ARBA" id="ARBA00023277"/>
    </source>
</evidence>
<name>A0A4Z1NPB6_9PEZI</name>
<dbReference type="Gene3D" id="3.20.20.300">
    <property type="entry name" value="Glycoside hydrolase, family 3, N-terminal domain"/>
    <property type="match status" value="1"/>
</dbReference>
<dbReference type="AlphaFoldDB" id="A0A4Z1NPB6"/>
<evidence type="ECO:0000256" key="6">
    <source>
        <dbReference type="ARBA" id="ARBA00022525"/>
    </source>
</evidence>
<dbReference type="InterPro" id="IPR050288">
    <property type="entry name" value="Cellulose_deg_GH3"/>
</dbReference>
<dbReference type="GO" id="GO:0030245">
    <property type="term" value="P:cellulose catabolic process"/>
    <property type="evidence" value="ECO:0007669"/>
    <property type="project" value="UniProtKB-KW"/>
</dbReference>
<dbReference type="SMART" id="SM01217">
    <property type="entry name" value="Fn3_like"/>
    <property type="match status" value="1"/>
</dbReference>
<evidence type="ECO:0000256" key="2">
    <source>
        <dbReference type="ARBA" id="ARBA00004613"/>
    </source>
</evidence>
<comment type="subcellular location">
    <subcellularLocation>
        <location evidence="2">Secreted</location>
    </subcellularLocation>
</comment>
<keyword evidence="8 16" id="KW-0378">Hydrolase</keyword>
<evidence type="ECO:0000256" key="4">
    <source>
        <dbReference type="ARBA" id="ARBA00005336"/>
    </source>
</evidence>
<evidence type="ECO:0000256" key="3">
    <source>
        <dbReference type="ARBA" id="ARBA00004987"/>
    </source>
</evidence>
<dbReference type="Gene3D" id="2.60.40.10">
    <property type="entry name" value="Immunoglobulins"/>
    <property type="match status" value="1"/>
</dbReference>
<dbReference type="InterPro" id="IPR036881">
    <property type="entry name" value="Glyco_hydro_3_C_sf"/>
</dbReference>
<keyword evidence="12" id="KW-0326">Glycosidase</keyword>
<dbReference type="GO" id="GO:0005576">
    <property type="term" value="C:extracellular region"/>
    <property type="evidence" value="ECO:0007669"/>
    <property type="project" value="UniProtKB-SubCell"/>
</dbReference>
<gene>
    <name evidence="16" type="ORF">E6O75_ATG08735</name>
</gene>
<keyword evidence="13" id="KW-0624">Polysaccharide degradation</keyword>
<dbReference type="InterPro" id="IPR036962">
    <property type="entry name" value="Glyco_hydro_3_N_sf"/>
</dbReference>
<feature type="chain" id="PRO_5021430274" description="beta-glucosidase" evidence="14">
    <location>
        <begin position="17"/>
        <end position="769"/>
    </location>
</feature>
<feature type="domain" description="Fibronectin type III-like" evidence="15">
    <location>
        <begin position="686"/>
        <end position="756"/>
    </location>
</feature>
<evidence type="ECO:0000256" key="10">
    <source>
        <dbReference type="ARBA" id="ARBA00023180"/>
    </source>
</evidence>
<keyword evidence="6" id="KW-0964">Secreted</keyword>
<evidence type="ECO:0000256" key="13">
    <source>
        <dbReference type="ARBA" id="ARBA00023326"/>
    </source>
</evidence>
<evidence type="ECO:0000256" key="1">
    <source>
        <dbReference type="ARBA" id="ARBA00000448"/>
    </source>
</evidence>
<dbReference type="Gene3D" id="3.40.50.1700">
    <property type="entry name" value="Glycoside hydrolase family 3 C-terminal domain"/>
    <property type="match status" value="1"/>
</dbReference>
<keyword evidence="11" id="KW-0119">Carbohydrate metabolism</keyword>
<reference evidence="16 17" key="1">
    <citation type="submission" date="2019-04" db="EMBL/GenBank/DDBJ databases">
        <title>High contiguity whole genome sequence and gene annotation resource for two Venturia nashicola isolates.</title>
        <authorList>
            <person name="Prokchorchik M."/>
            <person name="Won K."/>
            <person name="Lee Y."/>
            <person name="Choi E.D."/>
            <person name="Segonzac C."/>
            <person name="Sohn K.H."/>
        </authorList>
    </citation>
    <scope>NUCLEOTIDE SEQUENCE [LARGE SCALE GENOMIC DNA]</scope>
    <source>
        <strain evidence="16 17">PRI2</strain>
    </source>
</reference>
<comment type="pathway">
    <text evidence="3">Glycan metabolism; cellulose degradation.</text>
</comment>
<organism evidence="16 17">
    <name type="scientific">Venturia nashicola</name>
    <dbReference type="NCBI Taxonomy" id="86259"/>
    <lineage>
        <taxon>Eukaryota</taxon>
        <taxon>Fungi</taxon>
        <taxon>Dikarya</taxon>
        <taxon>Ascomycota</taxon>
        <taxon>Pezizomycotina</taxon>
        <taxon>Dothideomycetes</taxon>
        <taxon>Pleosporomycetidae</taxon>
        <taxon>Venturiales</taxon>
        <taxon>Venturiaceae</taxon>
        <taxon>Venturia</taxon>
    </lineage>
</organism>
<comment type="caution">
    <text evidence="16">The sequence shown here is derived from an EMBL/GenBank/DDBJ whole genome shotgun (WGS) entry which is preliminary data.</text>
</comment>
<dbReference type="InterPro" id="IPR013783">
    <property type="entry name" value="Ig-like_fold"/>
</dbReference>
<dbReference type="EC" id="3.2.1.21" evidence="5"/>
<dbReference type="Pfam" id="PF00933">
    <property type="entry name" value="Glyco_hydro_3"/>
    <property type="match status" value="1"/>
</dbReference>
<evidence type="ECO:0000313" key="17">
    <source>
        <dbReference type="Proteomes" id="UP000298493"/>
    </source>
</evidence>
<dbReference type="InterPro" id="IPR026891">
    <property type="entry name" value="Fn3-like"/>
</dbReference>
<evidence type="ECO:0000256" key="9">
    <source>
        <dbReference type="ARBA" id="ARBA00023001"/>
    </source>
</evidence>
<dbReference type="PANTHER" id="PTHR42715">
    <property type="entry name" value="BETA-GLUCOSIDASE"/>
    <property type="match status" value="1"/>
</dbReference>
<dbReference type="PRINTS" id="PR00133">
    <property type="entry name" value="GLHYDRLASE3"/>
</dbReference>
<dbReference type="Pfam" id="PF14310">
    <property type="entry name" value="Fn3-like"/>
    <property type="match status" value="1"/>
</dbReference>
<keyword evidence="7 14" id="KW-0732">Signal</keyword>
<keyword evidence="10" id="KW-0325">Glycoprotein</keyword>
<evidence type="ECO:0000256" key="8">
    <source>
        <dbReference type="ARBA" id="ARBA00022801"/>
    </source>
</evidence>
<keyword evidence="9" id="KW-0136">Cellulose degradation</keyword>
<dbReference type="InterPro" id="IPR017853">
    <property type="entry name" value="GH"/>
</dbReference>
<protein>
    <recommendedName>
        <fullName evidence="5">beta-glucosidase</fullName>
        <ecNumber evidence="5">3.2.1.21</ecNumber>
    </recommendedName>
</protein>
<dbReference type="Pfam" id="PF01915">
    <property type="entry name" value="Glyco_hydro_3_C"/>
    <property type="match status" value="1"/>
</dbReference>
<evidence type="ECO:0000313" key="16">
    <source>
        <dbReference type="EMBL" id="TID14589.1"/>
    </source>
</evidence>
<dbReference type="GO" id="GO:0008422">
    <property type="term" value="F:beta-glucosidase activity"/>
    <property type="evidence" value="ECO:0007669"/>
    <property type="project" value="UniProtKB-EC"/>
</dbReference>
<dbReference type="FunFam" id="3.20.20.300:FF:000002">
    <property type="entry name" value="Probable beta-glucosidase"/>
    <property type="match status" value="1"/>
</dbReference>
<evidence type="ECO:0000256" key="5">
    <source>
        <dbReference type="ARBA" id="ARBA00012744"/>
    </source>
</evidence>
<proteinExistence type="inferred from homology"/>
<evidence type="ECO:0000259" key="15">
    <source>
        <dbReference type="SMART" id="SM01217"/>
    </source>
</evidence>
<dbReference type="EMBL" id="SNSC02000022">
    <property type="protein sequence ID" value="TID14589.1"/>
    <property type="molecule type" value="Genomic_DNA"/>
</dbReference>
<sequence>MWLLPVAFLFVRVVVAECSGEEKIQGNCRSESVCKTFLDNIPSHLTSFYQRMTMSHDPQNITWTAAYERADASLLKLTNAEKVGIVTGQGWLGGPCIGNTVALPKINYPQLCLMDAPVGIRYVKGVTVFPAGIHTAATWDVDLMRKRGEALGEEAKAKGVHVMLGPVAGPLGKIPNGGRGWEGFSPDPYLTGIAMMETIEGMQSRGVQANAKHLIGNEQELNRTTITSNIDDRTLHELYLWPFADAVRAGVASVMCSYNKLNATWACENERVLNGLLKQELDFKGYVMSDWDAQHSTVQSAITGLDMTMPGPGPGPSTGQISWGDALLSAVSSSKVPQSRLDDMVRRILAGFYYLGQDKSYPPTRFSIKDNRGGGPDVQADHKEIARAVARDGIVLLKNENGALPLKKPKSLAIVGNDAINNPDGPNACSDRACNTGTLAMGWGSGTAEYPYLSAPFDAISARAQKENTVITSSTTNDPSKAASAAKSASTALVFINAHSGEEYLTVENQLGDRVNLDPWHNGNALVSAVAGTGTPTIVVIHSVGPIILEKILAEKNVIAVVWAGLPGQESGNSLVDVLYGDTSPSGKLPFTIAKREQDYGVAIAKGGVDDFKEGLYIDYRNFDKAGITPRYEFGYGLSYTKFTHTPPQIQTTPCPTPPTKKTQYTPLPHHITTTIKNTGSTPGSQVLQLYLSLTSPGIEFPPWQLRGFKKVLLKPGESREVEFRLRRRDVSFWDVGRQEWRVVQGEVRFKVATSSRDEGQSGKFVLDD</sequence>
<dbReference type="PANTHER" id="PTHR42715:SF28">
    <property type="entry name" value="BETA-GLUCOSIDASE L-RELATED"/>
    <property type="match status" value="1"/>
</dbReference>
<comment type="similarity">
    <text evidence="4">Belongs to the glycosyl hydrolase 3 family.</text>
</comment>
<accession>A0A4Z1NPB6</accession>
<dbReference type="InterPro" id="IPR002772">
    <property type="entry name" value="Glyco_hydro_3_C"/>
</dbReference>
<dbReference type="Proteomes" id="UP000298493">
    <property type="component" value="Unassembled WGS sequence"/>
</dbReference>
<dbReference type="SUPFAM" id="SSF52279">
    <property type="entry name" value="Beta-D-glucan exohydrolase, C-terminal domain"/>
    <property type="match status" value="1"/>
</dbReference>
<dbReference type="SUPFAM" id="SSF51445">
    <property type="entry name" value="(Trans)glycosidases"/>
    <property type="match status" value="1"/>
</dbReference>
<comment type="catalytic activity">
    <reaction evidence="1">
        <text>Hydrolysis of terminal, non-reducing beta-D-glucosyl residues with release of beta-D-glucose.</text>
        <dbReference type="EC" id="3.2.1.21"/>
    </reaction>
</comment>
<keyword evidence="17" id="KW-1185">Reference proteome</keyword>
<feature type="signal peptide" evidence="14">
    <location>
        <begin position="1"/>
        <end position="16"/>
    </location>
</feature>
<dbReference type="STRING" id="86259.A0A4Z1NPB6"/>
<evidence type="ECO:0000256" key="7">
    <source>
        <dbReference type="ARBA" id="ARBA00022729"/>
    </source>
</evidence>
<dbReference type="FunFam" id="3.40.50.1700:FF:000003">
    <property type="entry name" value="Probable beta-glucosidase"/>
    <property type="match status" value="1"/>
</dbReference>
<dbReference type="InterPro" id="IPR001764">
    <property type="entry name" value="Glyco_hydro_3_N"/>
</dbReference>
<evidence type="ECO:0000256" key="14">
    <source>
        <dbReference type="SAM" id="SignalP"/>
    </source>
</evidence>